<keyword evidence="8" id="KW-0378">Hydrolase</keyword>
<comment type="catalytic activity">
    <reaction evidence="1">
        <text>Endonucleolytic cleavage to 5'-phosphomonoester.</text>
        <dbReference type="EC" id="3.1.26.4"/>
    </reaction>
</comment>
<name>A0A1D1VQU7_RAMVA</name>
<dbReference type="InterPro" id="IPR011320">
    <property type="entry name" value="RNase_H1_N"/>
</dbReference>
<dbReference type="Pfam" id="PF01693">
    <property type="entry name" value="Cauli_VI"/>
    <property type="match status" value="1"/>
</dbReference>
<keyword evidence="7" id="KW-0255">Endonuclease</keyword>
<keyword evidence="9" id="KW-0460">Magnesium</keyword>
<evidence type="ECO:0000256" key="1">
    <source>
        <dbReference type="ARBA" id="ARBA00000077"/>
    </source>
</evidence>
<evidence type="ECO:0000256" key="8">
    <source>
        <dbReference type="ARBA" id="ARBA00022801"/>
    </source>
</evidence>
<feature type="domain" description="RNase H type-1" evidence="11">
    <location>
        <begin position="105"/>
        <end position="245"/>
    </location>
</feature>
<evidence type="ECO:0000313" key="12">
    <source>
        <dbReference type="EMBL" id="GAV02098.1"/>
    </source>
</evidence>
<dbReference type="InterPro" id="IPR002156">
    <property type="entry name" value="RNaseH_domain"/>
</dbReference>
<protein>
    <recommendedName>
        <fullName evidence="4">ribonuclease H</fullName>
        <ecNumber evidence="4">3.1.26.4</ecNumber>
    </recommendedName>
</protein>
<feature type="compositionally biased region" description="Low complexity" evidence="10">
    <location>
        <begin position="60"/>
        <end position="75"/>
    </location>
</feature>
<sequence>MPFYAVKVGKKPGVYKTWAECQQQTVSFTGAQFKKFDTAQEAEEFVNKGAAVKNLAASNAAASSKPAKTAPAPSVQVKRPATELTETVPEKKTEKKPKFAPPGLVGKTAVVYIDAVCYVKGRCGVGVFWGEDSPRNISEQLLIEGTPTMNRVAVHAAARALRQAKELGVESITINTPNSFVVQSMTQWASKWLQNGWKTTKGKPVTNAADLQELAQEADGLDIEWVLGPKGGDASRLANEGARNV</sequence>
<dbReference type="AlphaFoldDB" id="A0A1D1VQU7"/>
<dbReference type="InterPro" id="IPR009027">
    <property type="entry name" value="Ribosomal_bL9/RNase_H1_N"/>
</dbReference>
<comment type="caution">
    <text evidence="12">The sequence shown here is derived from an EMBL/GenBank/DDBJ whole genome shotgun (WGS) entry which is preliminary data.</text>
</comment>
<dbReference type="GO" id="GO:0043137">
    <property type="term" value="P:DNA replication, removal of RNA primer"/>
    <property type="evidence" value="ECO:0007669"/>
    <property type="project" value="TreeGrafter"/>
</dbReference>
<dbReference type="InterPro" id="IPR012337">
    <property type="entry name" value="RNaseH-like_sf"/>
</dbReference>
<dbReference type="PIRSF" id="PIRSF036852">
    <property type="entry name" value="Ribonuclease_H1_euk"/>
    <property type="match status" value="1"/>
</dbReference>
<evidence type="ECO:0000256" key="7">
    <source>
        <dbReference type="ARBA" id="ARBA00022759"/>
    </source>
</evidence>
<accession>A0A1D1VQU7</accession>
<evidence type="ECO:0000256" key="3">
    <source>
        <dbReference type="ARBA" id="ARBA00005300"/>
    </source>
</evidence>
<evidence type="ECO:0000256" key="4">
    <source>
        <dbReference type="ARBA" id="ARBA00012180"/>
    </source>
</evidence>
<dbReference type="GO" id="GO:0000287">
    <property type="term" value="F:magnesium ion binding"/>
    <property type="evidence" value="ECO:0007669"/>
    <property type="project" value="InterPro"/>
</dbReference>
<evidence type="ECO:0000256" key="9">
    <source>
        <dbReference type="ARBA" id="ARBA00022842"/>
    </source>
</evidence>
<evidence type="ECO:0000256" key="6">
    <source>
        <dbReference type="ARBA" id="ARBA00022723"/>
    </source>
</evidence>
<evidence type="ECO:0000256" key="5">
    <source>
        <dbReference type="ARBA" id="ARBA00022722"/>
    </source>
</evidence>
<dbReference type="OrthoDB" id="407198at2759"/>
<dbReference type="FunFam" id="3.40.970.10:FF:000001">
    <property type="entry name" value="Ribonuclease H1"/>
    <property type="match status" value="1"/>
</dbReference>
<gene>
    <name evidence="12" type="primary">RvY_12703-1</name>
    <name evidence="12" type="synonym">RvY_12703.1</name>
    <name evidence="12" type="ORF">RvY_12703</name>
</gene>
<evidence type="ECO:0000313" key="13">
    <source>
        <dbReference type="Proteomes" id="UP000186922"/>
    </source>
</evidence>
<keyword evidence="13" id="KW-1185">Reference proteome</keyword>
<dbReference type="PANTHER" id="PTHR10642:SF26">
    <property type="entry name" value="RIBONUCLEASE H1"/>
    <property type="match status" value="1"/>
</dbReference>
<dbReference type="Gene3D" id="3.40.970.10">
    <property type="entry name" value="Ribonuclease H1, N-terminal domain"/>
    <property type="match status" value="1"/>
</dbReference>
<dbReference type="PROSITE" id="PS50879">
    <property type="entry name" value="RNASE_H_1"/>
    <property type="match status" value="1"/>
</dbReference>
<dbReference type="GO" id="GO:0003676">
    <property type="term" value="F:nucleic acid binding"/>
    <property type="evidence" value="ECO:0007669"/>
    <property type="project" value="InterPro"/>
</dbReference>
<dbReference type="PANTHER" id="PTHR10642">
    <property type="entry name" value="RIBONUCLEASE H1"/>
    <property type="match status" value="1"/>
</dbReference>
<dbReference type="Gene3D" id="3.30.420.10">
    <property type="entry name" value="Ribonuclease H-like superfamily/Ribonuclease H"/>
    <property type="match status" value="1"/>
</dbReference>
<evidence type="ECO:0000256" key="10">
    <source>
        <dbReference type="SAM" id="MobiDB-lite"/>
    </source>
</evidence>
<dbReference type="InterPro" id="IPR037056">
    <property type="entry name" value="RNase_H1_N_sf"/>
</dbReference>
<proteinExistence type="inferred from homology"/>
<dbReference type="Pfam" id="PF00075">
    <property type="entry name" value="RNase_H"/>
    <property type="match status" value="1"/>
</dbReference>
<comment type="cofactor">
    <cofactor evidence="2">
        <name>Mg(2+)</name>
        <dbReference type="ChEBI" id="CHEBI:18420"/>
    </cofactor>
</comment>
<feature type="region of interest" description="Disordered" evidence="10">
    <location>
        <begin position="60"/>
        <end position="97"/>
    </location>
</feature>
<keyword evidence="6" id="KW-0479">Metal-binding</keyword>
<evidence type="ECO:0000256" key="2">
    <source>
        <dbReference type="ARBA" id="ARBA00001946"/>
    </source>
</evidence>
<dbReference type="Proteomes" id="UP000186922">
    <property type="component" value="Unassembled WGS sequence"/>
</dbReference>
<feature type="compositionally biased region" description="Basic and acidic residues" evidence="10">
    <location>
        <begin position="88"/>
        <end position="97"/>
    </location>
</feature>
<comment type="similarity">
    <text evidence="3">Belongs to the RNase H family.</text>
</comment>
<dbReference type="EC" id="3.1.26.4" evidence="4"/>
<reference evidence="12 13" key="1">
    <citation type="journal article" date="2016" name="Nat. Commun.">
        <title>Extremotolerant tardigrade genome and improved radiotolerance of human cultured cells by tardigrade-unique protein.</title>
        <authorList>
            <person name="Hashimoto T."/>
            <person name="Horikawa D.D."/>
            <person name="Saito Y."/>
            <person name="Kuwahara H."/>
            <person name="Kozuka-Hata H."/>
            <person name="Shin-I T."/>
            <person name="Minakuchi Y."/>
            <person name="Ohishi K."/>
            <person name="Motoyama A."/>
            <person name="Aizu T."/>
            <person name="Enomoto A."/>
            <person name="Kondo K."/>
            <person name="Tanaka S."/>
            <person name="Hara Y."/>
            <person name="Koshikawa S."/>
            <person name="Sagara H."/>
            <person name="Miura T."/>
            <person name="Yokobori S."/>
            <person name="Miyagawa K."/>
            <person name="Suzuki Y."/>
            <person name="Kubo T."/>
            <person name="Oyama M."/>
            <person name="Kohara Y."/>
            <person name="Fujiyama A."/>
            <person name="Arakawa K."/>
            <person name="Katayama T."/>
            <person name="Toyoda A."/>
            <person name="Kunieda T."/>
        </authorList>
    </citation>
    <scope>NUCLEOTIDE SEQUENCE [LARGE SCALE GENOMIC DNA]</scope>
    <source>
        <strain evidence="12 13">YOKOZUNA-1</strain>
    </source>
</reference>
<dbReference type="GO" id="GO:0004523">
    <property type="term" value="F:RNA-DNA hybrid ribonuclease activity"/>
    <property type="evidence" value="ECO:0007669"/>
    <property type="project" value="UniProtKB-EC"/>
</dbReference>
<dbReference type="InterPro" id="IPR036397">
    <property type="entry name" value="RNaseH_sf"/>
</dbReference>
<organism evidence="12 13">
    <name type="scientific">Ramazzottius varieornatus</name>
    <name type="common">Water bear</name>
    <name type="synonym">Tardigrade</name>
    <dbReference type="NCBI Taxonomy" id="947166"/>
    <lineage>
        <taxon>Eukaryota</taxon>
        <taxon>Metazoa</taxon>
        <taxon>Ecdysozoa</taxon>
        <taxon>Tardigrada</taxon>
        <taxon>Eutardigrada</taxon>
        <taxon>Parachela</taxon>
        <taxon>Hypsibioidea</taxon>
        <taxon>Ramazzottiidae</taxon>
        <taxon>Ramazzottius</taxon>
    </lineage>
</organism>
<dbReference type="InterPro" id="IPR017067">
    <property type="entry name" value="RNase_H1_euk"/>
</dbReference>
<dbReference type="InterPro" id="IPR050092">
    <property type="entry name" value="RNase_H"/>
</dbReference>
<keyword evidence="5" id="KW-0540">Nuclease</keyword>
<dbReference type="SUPFAM" id="SSF55658">
    <property type="entry name" value="L9 N-domain-like"/>
    <property type="match status" value="1"/>
</dbReference>
<evidence type="ECO:0000259" key="11">
    <source>
        <dbReference type="PROSITE" id="PS50879"/>
    </source>
</evidence>
<dbReference type="EMBL" id="BDGG01000008">
    <property type="protein sequence ID" value="GAV02098.1"/>
    <property type="molecule type" value="Genomic_DNA"/>
</dbReference>
<dbReference type="SUPFAM" id="SSF53098">
    <property type="entry name" value="Ribonuclease H-like"/>
    <property type="match status" value="1"/>
</dbReference>
<dbReference type="STRING" id="947166.A0A1D1VQU7"/>